<gene>
    <name evidence="1" type="ORF">KIPB_011070</name>
</gene>
<name>A0A391NQ04_9EUKA</name>
<dbReference type="AlphaFoldDB" id="A0A391NQ04"/>
<dbReference type="Proteomes" id="UP000265618">
    <property type="component" value="Unassembled WGS sequence"/>
</dbReference>
<comment type="caution">
    <text evidence="1">The sequence shown here is derived from an EMBL/GenBank/DDBJ whole genome shotgun (WGS) entry which is preliminary data.</text>
</comment>
<sequence length="79" mass="8254">MSAPSGASDMGPLRTHVTGLAGMFLGVDPALLGEALSDGKLHEYALSPTCPVLLVQADPAHPQDFRVQFGLEMTTALFS</sequence>
<protein>
    <submittedName>
        <fullName evidence="1">Uncharacterized protein</fullName>
    </submittedName>
</protein>
<accession>A0A391NQ04</accession>
<reference evidence="1 2" key="1">
    <citation type="journal article" date="2018" name="PLoS ONE">
        <title>The draft genome of Kipferlia bialata reveals reductive genome evolution in fornicate parasites.</title>
        <authorList>
            <person name="Tanifuji G."/>
            <person name="Takabayashi S."/>
            <person name="Kume K."/>
            <person name="Takagi M."/>
            <person name="Nakayama T."/>
            <person name="Kamikawa R."/>
            <person name="Inagaki Y."/>
            <person name="Hashimoto T."/>
        </authorList>
    </citation>
    <scope>NUCLEOTIDE SEQUENCE [LARGE SCALE GENOMIC DNA]</scope>
    <source>
        <strain evidence="1">NY0173</strain>
    </source>
</reference>
<evidence type="ECO:0000313" key="2">
    <source>
        <dbReference type="Proteomes" id="UP000265618"/>
    </source>
</evidence>
<keyword evidence="2" id="KW-1185">Reference proteome</keyword>
<organism evidence="1 2">
    <name type="scientific">Kipferlia bialata</name>
    <dbReference type="NCBI Taxonomy" id="797122"/>
    <lineage>
        <taxon>Eukaryota</taxon>
        <taxon>Metamonada</taxon>
        <taxon>Carpediemonas-like organisms</taxon>
        <taxon>Kipferlia</taxon>
    </lineage>
</organism>
<evidence type="ECO:0000313" key="1">
    <source>
        <dbReference type="EMBL" id="GCA63644.1"/>
    </source>
</evidence>
<dbReference type="EMBL" id="BDIP01004347">
    <property type="protein sequence ID" value="GCA63644.1"/>
    <property type="molecule type" value="Genomic_DNA"/>
</dbReference>
<proteinExistence type="predicted"/>
<feature type="non-terminal residue" evidence="1">
    <location>
        <position position="79"/>
    </location>
</feature>